<reference evidence="4" key="1">
    <citation type="journal article" date="2020" name="Mol. Plant Microbe">
        <title>Rhizobial microsymbionts of the narrowly endemic Oxytropis species growing in Kamchatka are characterized by significant genetic diversity and possess a set of genes that are associated with T3SS and T6SS secretion systems and can affect the development of symbiosis.</title>
        <authorList>
            <person name="Safronova V."/>
            <person name="Guro P."/>
            <person name="Sazanova A."/>
            <person name="Kuznetsova I."/>
            <person name="Belimov A."/>
            <person name="Yakubov V."/>
            <person name="Chirak E."/>
            <person name="Afonin A."/>
            <person name="Gogolev Y."/>
            <person name="Andronov E."/>
            <person name="Tikhonovich I."/>
        </authorList>
    </citation>
    <scope>NUCLEOTIDE SEQUENCE [LARGE SCALE GENOMIC DNA]</scope>
    <source>
        <strain evidence="4">583</strain>
    </source>
</reference>
<dbReference type="InterPro" id="IPR036366">
    <property type="entry name" value="PGBDSf"/>
</dbReference>
<feature type="chain" id="PRO_5028809713" evidence="1">
    <location>
        <begin position="24"/>
        <end position="425"/>
    </location>
</feature>
<evidence type="ECO:0000259" key="2">
    <source>
        <dbReference type="Pfam" id="PF01471"/>
    </source>
</evidence>
<dbReference type="SUPFAM" id="SSF47090">
    <property type="entry name" value="PGBD-like"/>
    <property type="match status" value="1"/>
</dbReference>
<dbReference type="InterPro" id="IPR002477">
    <property type="entry name" value="Peptidoglycan-bd-like"/>
</dbReference>
<proteinExistence type="predicted"/>
<dbReference type="Proteomes" id="UP000515465">
    <property type="component" value="Chromosome"/>
</dbReference>
<dbReference type="RefSeq" id="WP_183461515.1">
    <property type="nucleotide sequence ID" value="NZ_CP050296.1"/>
</dbReference>
<feature type="signal peptide" evidence="1">
    <location>
        <begin position="1"/>
        <end position="23"/>
    </location>
</feature>
<evidence type="ECO:0000313" key="3">
    <source>
        <dbReference type="EMBL" id="QND55827.1"/>
    </source>
</evidence>
<keyword evidence="1" id="KW-0732">Signal</keyword>
<gene>
    <name evidence="3" type="ORF">HB778_03530</name>
</gene>
<dbReference type="Gene3D" id="1.10.101.10">
    <property type="entry name" value="PGBD-like superfamily/PGBD"/>
    <property type="match status" value="1"/>
</dbReference>
<sequence>MKRLYLMLSCVLLGLLPAGSTRAAGAIFFGDDESYGWCSGYTSREAARKCALTQCKDAEGVNCQLALECQGGWGAVAIGDNGGYGMACEASSEVNARIQAQLACIFAVKGLCHTQTTFSERNQSISQEDNALFDRTVFPQVMLLRLGYYKGSIDANAGSDTQNALKSFQSQAGLPATGEPDEKTLDRLTAKLGGAGALVAAILEGNRDIDTSDWHTKTAAPRAEAVQASTSQNIPASPLESFGVKEEALNAALSEGVGNINGQTGNKFSFQGTFTCGRLAGDNKIRCTAAVTDPASPEADVVDLYHVDGSDVFAQMEAMADKRAREEGGADHLDRRSQATFKTKDGEKRVVDFGCVQRFGDRVSHGICYIEVTKSIGLMTTVAPPSPNRDPGGVKATDEGTAEMKRAFDLLGGMSLALLNVPLKK</sequence>
<protein>
    <submittedName>
        <fullName evidence="3">DUF4189 domain-containing protein</fullName>
    </submittedName>
</protein>
<dbReference type="Pfam" id="PF01471">
    <property type="entry name" value="PG_binding_1"/>
    <property type="match status" value="1"/>
</dbReference>
<evidence type="ECO:0000313" key="4">
    <source>
        <dbReference type="Proteomes" id="UP000515465"/>
    </source>
</evidence>
<dbReference type="EMBL" id="CP050296">
    <property type="protein sequence ID" value="QND55827.1"/>
    <property type="molecule type" value="Genomic_DNA"/>
</dbReference>
<name>A0A7G6SMU5_9HYPH</name>
<dbReference type="InterPro" id="IPR036365">
    <property type="entry name" value="PGBD-like_sf"/>
</dbReference>
<evidence type="ECO:0000256" key="1">
    <source>
        <dbReference type="SAM" id="SignalP"/>
    </source>
</evidence>
<feature type="domain" description="Peptidoglycan binding-like" evidence="2">
    <location>
        <begin position="140"/>
        <end position="188"/>
    </location>
</feature>
<dbReference type="AlphaFoldDB" id="A0A7G6SMU5"/>
<organism evidence="3 4">
    <name type="scientific">Mesorhizobium huakuii</name>
    <dbReference type="NCBI Taxonomy" id="28104"/>
    <lineage>
        <taxon>Bacteria</taxon>
        <taxon>Pseudomonadati</taxon>
        <taxon>Pseudomonadota</taxon>
        <taxon>Alphaproteobacteria</taxon>
        <taxon>Hyphomicrobiales</taxon>
        <taxon>Phyllobacteriaceae</taxon>
        <taxon>Mesorhizobium</taxon>
    </lineage>
</organism>
<accession>A0A7G6SMU5</accession>